<evidence type="ECO:0000313" key="1">
    <source>
        <dbReference type="EMBL" id="TDN48086.1"/>
    </source>
</evidence>
<dbReference type="AlphaFoldDB" id="A0A4R6DSL9"/>
<dbReference type="CDD" id="cd00093">
    <property type="entry name" value="HTH_XRE"/>
    <property type="match status" value="1"/>
</dbReference>
<accession>A0A4R6DSL9</accession>
<dbReference type="Proteomes" id="UP000295530">
    <property type="component" value="Unassembled WGS sequence"/>
</dbReference>
<dbReference type="InterPro" id="IPR001387">
    <property type="entry name" value="Cro/C1-type_HTH"/>
</dbReference>
<gene>
    <name evidence="1" type="ORF">EC847_12837</name>
</gene>
<dbReference type="GO" id="GO:0003677">
    <property type="term" value="F:DNA binding"/>
    <property type="evidence" value="ECO:0007669"/>
    <property type="project" value="InterPro"/>
</dbReference>
<dbReference type="EMBL" id="SNVX01000028">
    <property type="protein sequence ID" value="TDN48086.1"/>
    <property type="molecule type" value="Genomic_DNA"/>
</dbReference>
<evidence type="ECO:0008006" key="3">
    <source>
        <dbReference type="Google" id="ProtNLM"/>
    </source>
</evidence>
<organism evidence="1 2">
    <name type="scientific">Scandinavium goeteborgense</name>
    <dbReference type="NCBI Taxonomy" id="1851514"/>
    <lineage>
        <taxon>Bacteria</taxon>
        <taxon>Pseudomonadati</taxon>
        <taxon>Pseudomonadota</taxon>
        <taxon>Gammaproteobacteria</taxon>
        <taxon>Enterobacterales</taxon>
        <taxon>Enterobacteriaceae</taxon>
        <taxon>Scandinavium</taxon>
    </lineage>
</organism>
<sequence>MTGFDLKLWRRGMLWTQSQAAKEFGITRRTWIRYEQSNPPKVIIYAIQGMSLLELAASMPGLTNPCLRSRINTIAYSLTETIKSGEVS</sequence>
<dbReference type="SUPFAM" id="SSF47413">
    <property type="entry name" value="lambda repressor-like DNA-binding domains"/>
    <property type="match status" value="1"/>
</dbReference>
<dbReference type="Gene3D" id="1.10.260.40">
    <property type="entry name" value="lambda repressor-like DNA-binding domains"/>
    <property type="match status" value="1"/>
</dbReference>
<proteinExistence type="predicted"/>
<reference evidence="1 2" key="1">
    <citation type="submission" date="2019-03" db="EMBL/GenBank/DDBJ databases">
        <title>Genomic analyses of the natural microbiome of Caenorhabditis elegans.</title>
        <authorList>
            <person name="Samuel B."/>
        </authorList>
    </citation>
    <scope>NUCLEOTIDE SEQUENCE [LARGE SCALE GENOMIC DNA]</scope>
    <source>
        <strain evidence="1 2">BIGb0156</strain>
    </source>
</reference>
<keyword evidence="2" id="KW-1185">Reference proteome</keyword>
<protein>
    <recommendedName>
        <fullName evidence="3">Helix-turn-helix protein</fullName>
    </recommendedName>
</protein>
<evidence type="ECO:0000313" key="2">
    <source>
        <dbReference type="Proteomes" id="UP000295530"/>
    </source>
</evidence>
<name>A0A4R6DSL9_SCAGO</name>
<comment type="caution">
    <text evidence="1">The sequence shown here is derived from an EMBL/GenBank/DDBJ whole genome shotgun (WGS) entry which is preliminary data.</text>
</comment>
<dbReference type="RefSeq" id="WP_211117238.1">
    <property type="nucleotide sequence ID" value="NZ_SNVX01000028.1"/>
</dbReference>
<dbReference type="InterPro" id="IPR010982">
    <property type="entry name" value="Lambda_DNA-bd_dom_sf"/>
</dbReference>